<dbReference type="InterPro" id="IPR000838">
    <property type="entry name" value="RNA_pol_sigma70_ECF_CS"/>
</dbReference>
<evidence type="ECO:0000256" key="1">
    <source>
        <dbReference type="ARBA" id="ARBA00010641"/>
    </source>
</evidence>
<dbReference type="GO" id="GO:0006352">
    <property type="term" value="P:DNA-templated transcription initiation"/>
    <property type="evidence" value="ECO:0007669"/>
    <property type="project" value="InterPro"/>
</dbReference>
<dbReference type="InterPro" id="IPR013324">
    <property type="entry name" value="RNA_pol_sigma_r3/r4-like"/>
</dbReference>
<evidence type="ECO:0000313" key="11">
    <source>
        <dbReference type="Proteomes" id="UP001190825"/>
    </source>
</evidence>
<evidence type="ECO:0000256" key="3">
    <source>
        <dbReference type="ARBA" id="ARBA00023082"/>
    </source>
</evidence>
<name>A0A508WVC2_9HYPH</name>
<dbReference type="NCBIfam" id="TIGR02937">
    <property type="entry name" value="sigma70-ECF"/>
    <property type="match status" value="1"/>
</dbReference>
<reference evidence="9" key="1">
    <citation type="submission" date="2017-04" db="EMBL/GenBank/DDBJ databases">
        <authorList>
            <person name="Porter S."/>
            <person name="Friesen M.L."/>
            <person name="Faber-Hammond J."/>
        </authorList>
    </citation>
    <scope>NUCLEOTIDE SEQUENCE</scope>
    <source>
        <strain evidence="9">Str16</strain>
    </source>
</reference>
<keyword evidence="3 6" id="KW-0731">Sigma factor</keyword>
<evidence type="ECO:0000256" key="5">
    <source>
        <dbReference type="ARBA" id="ARBA00023163"/>
    </source>
</evidence>
<dbReference type="AlphaFoldDB" id="A0A508WVC2"/>
<accession>A0A508WVC2</accession>
<dbReference type="GO" id="GO:0016987">
    <property type="term" value="F:sigma factor activity"/>
    <property type="evidence" value="ECO:0007669"/>
    <property type="project" value="UniProtKB-KW"/>
</dbReference>
<organism evidence="10">
    <name type="scientific">Sinorhizobium medicae</name>
    <dbReference type="NCBI Taxonomy" id="110321"/>
    <lineage>
        <taxon>Bacteria</taxon>
        <taxon>Pseudomonadati</taxon>
        <taxon>Pseudomonadota</taxon>
        <taxon>Alphaproteobacteria</taxon>
        <taxon>Hyphomicrobiales</taxon>
        <taxon>Rhizobiaceae</taxon>
        <taxon>Sinorhizobium/Ensifer group</taxon>
        <taxon>Sinorhizobium</taxon>
    </lineage>
</organism>
<dbReference type="EMBL" id="CABFNB010000083">
    <property type="protein sequence ID" value="VTZ60749.1"/>
    <property type="molecule type" value="Genomic_DNA"/>
</dbReference>
<dbReference type="InterPro" id="IPR014284">
    <property type="entry name" value="RNA_pol_sigma-70_dom"/>
</dbReference>
<feature type="domain" description="RNA polymerase sigma-70 region 2" evidence="7">
    <location>
        <begin position="36"/>
        <end position="100"/>
    </location>
</feature>
<keyword evidence="2 6" id="KW-0805">Transcription regulation</keyword>
<dbReference type="InterPro" id="IPR013249">
    <property type="entry name" value="RNA_pol_sigma70_r4_t2"/>
</dbReference>
<dbReference type="CDD" id="cd06171">
    <property type="entry name" value="Sigma70_r4"/>
    <property type="match status" value="1"/>
</dbReference>
<dbReference type="RefSeq" id="WP_101779398.1">
    <property type="nucleotide sequence ID" value="NZ_CABFNB010000083.1"/>
</dbReference>
<proteinExistence type="inferred from homology"/>
<keyword evidence="11" id="KW-1185">Reference proteome</keyword>
<dbReference type="InterPro" id="IPR007627">
    <property type="entry name" value="RNA_pol_sigma70_r2"/>
</dbReference>
<dbReference type="EMBL" id="NBUC01000079">
    <property type="protein sequence ID" value="PLU02614.1"/>
    <property type="molecule type" value="Genomic_DNA"/>
</dbReference>
<dbReference type="SUPFAM" id="SSF88946">
    <property type="entry name" value="Sigma2 domain of RNA polymerase sigma factors"/>
    <property type="match status" value="1"/>
</dbReference>
<evidence type="ECO:0000256" key="2">
    <source>
        <dbReference type="ARBA" id="ARBA00023015"/>
    </source>
</evidence>
<evidence type="ECO:0000256" key="6">
    <source>
        <dbReference type="RuleBase" id="RU000716"/>
    </source>
</evidence>
<dbReference type="Gene3D" id="1.10.1740.10">
    <property type="match status" value="1"/>
</dbReference>
<dbReference type="Gene3D" id="1.10.10.10">
    <property type="entry name" value="Winged helix-like DNA-binding domain superfamily/Winged helix DNA-binding domain"/>
    <property type="match status" value="1"/>
</dbReference>
<dbReference type="InterPro" id="IPR036388">
    <property type="entry name" value="WH-like_DNA-bd_sf"/>
</dbReference>
<comment type="similarity">
    <text evidence="1 6">Belongs to the sigma-70 factor family. ECF subfamily.</text>
</comment>
<feature type="domain" description="RNA polymerase sigma factor 70 region 4 type 2" evidence="8">
    <location>
        <begin position="136"/>
        <end position="187"/>
    </location>
</feature>
<reference evidence="9 11" key="2">
    <citation type="journal article" date="2018" name="FEMS Microbiol. Ecol.">
        <title>Co-invading symbiotic mutualists of Medicago polymorpha retain high ancestral diversity and contain diverse accessory genomes.</title>
        <authorList>
            <person name="Porter S.S."/>
            <person name="Faber-Hammond J.J."/>
            <person name="Friesen M.L."/>
        </authorList>
    </citation>
    <scope>NUCLEOTIDE SEQUENCE [LARGE SCALE GENOMIC DNA]</scope>
    <source>
        <strain evidence="9 11">Str16</strain>
    </source>
</reference>
<dbReference type="SUPFAM" id="SSF88659">
    <property type="entry name" value="Sigma3 and sigma4 domains of RNA polymerase sigma factors"/>
    <property type="match status" value="1"/>
</dbReference>
<evidence type="ECO:0000313" key="10">
    <source>
        <dbReference type="EMBL" id="VTZ60749.1"/>
    </source>
</evidence>
<keyword evidence="5 6" id="KW-0804">Transcription</keyword>
<dbReference type="Proteomes" id="UP001190825">
    <property type="component" value="Unassembled WGS sequence"/>
</dbReference>
<reference evidence="10" key="3">
    <citation type="submission" date="2019-06" db="EMBL/GenBank/DDBJ databases">
        <authorList>
            <person name="Le Quere A."/>
            <person name="Colella S."/>
        </authorList>
    </citation>
    <scope>NUCLEOTIDE SEQUENCE</scope>
    <source>
        <strain evidence="10">EmedicaeMD41</strain>
    </source>
</reference>
<keyword evidence="4 6" id="KW-0238">DNA-binding</keyword>
<dbReference type="Pfam" id="PF04542">
    <property type="entry name" value="Sigma70_r2"/>
    <property type="match status" value="1"/>
</dbReference>
<evidence type="ECO:0000256" key="4">
    <source>
        <dbReference type="ARBA" id="ARBA00023125"/>
    </source>
</evidence>
<evidence type="ECO:0000259" key="8">
    <source>
        <dbReference type="Pfam" id="PF08281"/>
    </source>
</evidence>
<gene>
    <name evidence="9" type="ORF">BMJ33_16930</name>
    <name evidence="10" type="ORF">EMEDMD4_190009</name>
</gene>
<dbReference type="InterPro" id="IPR039425">
    <property type="entry name" value="RNA_pol_sigma-70-like"/>
</dbReference>
<sequence>MSQARAPEIANLPERLDDEALLARVAAGEQLALPQLIDRHGRGLLLFAGRYLGGSDEAEDVVQDVFISVWKNAKRFDPSKGRATTWLYRIAANRCIDVRRWRKFRILIGFEEAHERFPSEDPGADTLIGARQELAIVRACLNELPDRQRMALLLRAVADLDVPAIAEVMEASTGSVEQLLVRARRTLRACLREAGTSESRNERKSK</sequence>
<protein>
    <recommendedName>
        <fullName evidence="6">RNA polymerase sigma factor</fullName>
    </recommendedName>
</protein>
<dbReference type="PROSITE" id="PS01063">
    <property type="entry name" value="SIGMA70_ECF"/>
    <property type="match status" value="1"/>
</dbReference>
<dbReference type="PANTHER" id="PTHR43133">
    <property type="entry name" value="RNA POLYMERASE ECF-TYPE SIGMA FACTO"/>
    <property type="match status" value="1"/>
</dbReference>
<evidence type="ECO:0000313" key="9">
    <source>
        <dbReference type="EMBL" id="PLU02614.1"/>
    </source>
</evidence>
<dbReference type="GO" id="GO:0003677">
    <property type="term" value="F:DNA binding"/>
    <property type="evidence" value="ECO:0007669"/>
    <property type="project" value="UniProtKB-KW"/>
</dbReference>
<dbReference type="InterPro" id="IPR013325">
    <property type="entry name" value="RNA_pol_sigma_r2"/>
</dbReference>
<dbReference type="PANTHER" id="PTHR43133:SF8">
    <property type="entry name" value="RNA POLYMERASE SIGMA FACTOR HI_1459-RELATED"/>
    <property type="match status" value="1"/>
</dbReference>
<dbReference type="Pfam" id="PF08281">
    <property type="entry name" value="Sigma70_r4_2"/>
    <property type="match status" value="1"/>
</dbReference>
<evidence type="ECO:0000259" key="7">
    <source>
        <dbReference type="Pfam" id="PF04542"/>
    </source>
</evidence>
<dbReference type="Proteomes" id="UP000507954">
    <property type="component" value="Unassembled WGS sequence"/>
</dbReference>